<name>F6FGS7_MYCHI</name>
<dbReference type="HOGENOM" id="CLU_2423755_0_0_14"/>
<dbReference type="Proteomes" id="UP000007952">
    <property type="component" value="Chromosome"/>
</dbReference>
<proteinExistence type="predicted"/>
<accession>F6FGS7</accession>
<gene>
    <name evidence="1" type="ordered locus">MHF_0321</name>
</gene>
<dbReference type="KEGG" id="mhf:MHF_0321"/>
<protein>
    <submittedName>
        <fullName evidence="1">Uncharacterized protein</fullName>
    </submittedName>
</protein>
<organism evidence="1 2">
    <name type="scientific">Mycoplasma haemofelis (strain Ohio2)</name>
    <dbReference type="NCBI Taxonomy" id="859194"/>
    <lineage>
        <taxon>Bacteria</taxon>
        <taxon>Bacillati</taxon>
        <taxon>Mycoplasmatota</taxon>
        <taxon>Mollicutes</taxon>
        <taxon>Mycoplasmataceae</taxon>
        <taxon>Mycoplasma</taxon>
    </lineage>
</organism>
<dbReference type="STRING" id="859194.MHF_0321"/>
<evidence type="ECO:0000313" key="2">
    <source>
        <dbReference type="Proteomes" id="UP000007952"/>
    </source>
</evidence>
<reference evidence="1 2" key="1">
    <citation type="journal article" date="2011" name="J. Bacteriol.">
        <title>Complete genome sequences of two hemotropic Mycoplasmas, Mycoplasma haemofelis strain Ohio2 and Mycoplasma suis strain Illinois.</title>
        <authorList>
            <person name="Messick J.B."/>
            <person name="Santos A.P."/>
            <person name="Guimaraes A.M."/>
        </authorList>
    </citation>
    <scope>NUCLEOTIDE SEQUENCE [LARGE SCALE GENOMIC DNA]</scope>
    <source>
        <strain evidence="1 2">Ohio2</strain>
    </source>
</reference>
<dbReference type="EMBL" id="CP002808">
    <property type="protein sequence ID" value="AEG72600.1"/>
    <property type="molecule type" value="Genomic_DNA"/>
</dbReference>
<dbReference type="AlphaFoldDB" id="F6FGS7"/>
<reference key="2">
    <citation type="submission" date="2011-05" db="EMBL/GenBank/DDBJ databases">
        <title>The Genome of Mycoplasma haemofelis Strain Ohio2, a pathogenic hemoplasma of the cat.</title>
        <authorList>
            <person name="Santos A.P."/>
            <person name="Guimaraes A.M.S."/>
            <person name="SanMiguel P.J."/>
            <person name="Martin S.W."/>
            <person name="Messick J.B."/>
        </authorList>
    </citation>
    <scope>NUCLEOTIDE SEQUENCE</scope>
    <source>
        <strain>Ohio2</strain>
    </source>
</reference>
<evidence type="ECO:0000313" key="1">
    <source>
        <dbReference type="EMBL" id="AEG72600.1"/>
    </source>
</evidence>
<sequence length="91" mass="10096">MSGSKRLLVNSGNEDSAAWNKAWEAYKAKNTGNQQAQDKWALGNLNSQSNENTVPSSFKQKCVEKSSSNAYSQSSLVEDYELVLEWCTTNV</sequence>